<dbReference type="InterPro" id="IPR057037">
    <property type="entry name" value="TPR_rep_actino"/>
</dbReference>
<reference evidence="2 3" key="1">
    <citation type="submission" date="2019-10" db="EMBL/GenBank/DDBJ databases">
        <title>Draft Genome Assembly of Rhodococcus zopfii DSM44189.</title>
        <authorList>
            <person name="Sutton J.M."/>
            <person name="Akob D.M."/>
            <person name="Bushman T.J."/>
        </authorList>
    </citation>
    <scope>NUCLEOTIDE SEQUENCE [LARGE SCALE GENOMIC DNA]</scope>
    <source>
        <strain evidence="2 3">DSM 44189</strain>
    </source>
</reference>
<comment type="caution">
    <text evidence="2">The sequence shown here is derived from an EMBL/GenBank/DDBJ whole genome shotgun (WGS) entry which is preliminary data.</text>
</comment>
<dbReference type="Proteomes" id="UP001275440">
    <property type="component" value="Unassembled WGS sequence"/>
</dbReference>
<dbReference type="EMBL" id="WBMO01000001">
    <property type="protein sequence ID" value="MDV2475265.1"/>
    <property type="molecule type" value="Genomic_DNA"/>
</dbReference>
<sequence>MQQGNPIDRVLLERAGESAALDPGPRSAVELRDAGSTTFDGLPEHLVTACGRDQESVHGMVVDPDSREDKILPLLQQDRSNSGEASVSRMFEWVASDATAGDDDPVTIERATRAGEIAFGLSQLLAGHHADLLDVPGSEGKSIGELNPAVTQGLAQAVAPYLADMVGVPSEETGTHGYGALGFRNAPLLYAVLSSDVDAAGHLTAQASTSVASLEQAWATSGATNTDSRIHYAADRKRMSQSAGKKYQRQNQLQRVDPHRNLLRAHPIYQAC</sequence>
<evidence type="ECO:0000313" key="3">
    <source>
        <dbReference type="Proteomes" id="UP001275440"/>
    </source>
</evidence>
<dbReference type="Pfam" id="PF23275">
    <property type="entry name" value="TPR_23"/>
    <property type="match status" value="1"/>
</dbReference>
<evidence type="ECO:0000259" key="1">
    <source>
        <dbReference type="Pfam" id="PF23275"/>
    </source>
</evidence>
<organism evidence="2 3">
    <name type="scientific">Rhodococcus zopfii</name>
    <dbReference type="NCBI Taxonomy" id="43772"/>
    <lineage>
        <taxon>Bacteria</taxon>
        <taxon>Bacillati</taxon>
        <taxon>Actinomycetota</taxon>
        <taxon>Actinomycetes</taxon>
        <taxon>Mycobacteriales</taxon>
        <taxon>Nocardiaceae</taxon>
        <taxon>Rhodococcus</taxon>
    </lineage>
</organism>
<proteinExistence type="predicted"/>
<keyword evidence="3" id="KW-1185">Reference proteome</keyword>
<feature type="domain" description="TPR repeat" evidence="1">
    <location>
        <begin position="1"/>
        <end position="93"/>
    </location>
</feature>
<accession>A0ABU3WMT3</accession>
<protein>
    <recommendedName>
        <fullName evidence="1">TPR repeat domain-containing protein</fullName>
    </recommendedName>
</protein>
<evidence type="ECO:0000313" key="2">
    <source>
        <dbReference type="EMBL" id="MDV2475265.1"/>
    </source>
</evidence>
<gene>
    <name evidence="2" type="ORF">F8M49_07205</name>
</gene>
<name>A0ABU3WMT3_9NOCA</name>